<feature type="transmembrane region" description="Helical" evidence="1">
    <location>
        <begin position="126"/>
        <end position="148"/>
    </location>
</feature>
<dbReference type="RefSeq" id="WP_051051692.1">
    <property type="nucleotide sequence ID" value="NZ_CP068595.1"/>
</dbReference>
<dbReference type="Pfam" id="PF04307">
    <property type="entry name" value="YdjM"/>
    <property type="match status" value="1"/>
</dbReference>
<keyword evidence="1" id="KW-0812">Transmembrane</keyword>
<dbReference type="EMBL" id="CP068595">
    <property type="protein sequence ID" value="QQZ58860.1"/>
    <property type="molecule type" value="Genomic_DNA"/>
</dbReference>
<gene>
    <name evidence="2" type="ORF">JI735_19200</name>
</gene>
<keyword evidence="2" id="KW-0378">Hydrolase</keyword>
<dbReference type="PANTHER" id="PTHR35531:SF1">
    <property type="entry name" value="INNER MEMBRANE PROTEIN YBCI-RELATED"/>
    <property type="match status" value="1"/>
</dbReference>
<accession>A0A974P7P2</accession>
<dbReference type="Proteomes" id="UP000595841">
    <property type="component" value="Chromosome"/>
</dbReference>
<feature type="transmembrane region" description="Helical" evidence="1">
    <location>
        <begin position="68"/>
        <end position="90"/>
    </location>
</feature>
<proteinExistence type="predicted"/>
<evidence type="ECO:0000313" key="3">
    <source>
        <dbReference type="Proteomes" id="UP000595841"/>
    </source>
</evidence>
<evidence type="ECO:0000313" key="2">
    <source>
        <dbReference type="EMBL" id="QQZ58860.1"/>
    </source>
</evidence>
<dbReference type="PANTHER" id="PTHR35531">
    <property type="entry name" value="INNER MEMBRANE PROTEIN YBCI-RELATED"/>
    <property type="match status" value="1"/>
</dbReference>
<dbReference type="KEGG" id="pson:JI735_19200"/>
<keyword evidence="1" id="KW-1133">Transmembrane helix</keyword>
<reference evidence="2 3" key="1">
    <citation type="submission" date="2021-01" db="EMBL/GenBank/DDBJ databases">
        <title>Whole genome sequence of Paenibacillus sonchi LMG 24727 for comparative genomics.</title>
        <authorList>
            <person name="Lee G."/>
            <person name="Kim M.-J."/>
            <person name="Lim K."/>
            <person name="Shin J.-H."/>
        </authorList>
    </citation>
    <scope>NUCLEOTIDE SEQUENCE [LARGE SCALE GENOMIC DNA]</scope>
    <source>
        <strain evidence="2 3">LMG 24727</strain>
    </source>
</reference>
<protein>
    <submittedName>
        <fullName evidence="2">Metal-dependent hydrolase</fullName>
    </submittedName>
</protein>
<dbReference type="InterPro" id="IPR007404">
    <property type="entry name" value="YdjM-like"/>
</dbReference>
<dbReference type="AlphaFoldDB" id="A0A974P7P2"/>
<keyword evidence="3" id="KW-1185">Reference proteome</keyword>
<organism evidence="2 3">
    <name type="scientific">Paenibacillus sonchi</name>
    <dbReference type="NCBI Taxonomy" id="373687"/>
    <lineage>
        <taxon>Bacteria</taxon>
        <taxon>Bacillati</taxon>
        <taxon>Bacillota</taxon>
        <taxon>Bacilli</taxon>
        <taxon>Bacillales</taxon>
        <taxon>Paenibacillaceae</taxon>
        <taxon>Paenibacillus</taxon>
        <taxon>Paenibacillus sonchi group</taxon>
    </lineage>
</organism>
<name>A0A974P7P2_9BACL</name>
<feature type="transmembrane region" description="Helical" evidence="1">
    <location>
        <begin position="97"/>
        <end position="114"/>
    </location>
</feature>
<dbReference type="GO" id="GO:0016787">
    <property type="term" value="F:hydrolase activity"/>
    <property type="evidence" value="ECO:0007669"/>
    <property type="project" value="UniProtKB-KW"/>
</dbReference>
<evidence type="ECO:0000256" key="1">
    <source>
        <dbReference type="SAM" id="Phobius"/>
    </source>
</evidence>
<feature type="transmembrane region" description="Helical" evidence="1">
    <location>
        <begin position="7"/>
        <end position="34"/>
    </location>
</feature>
<keyword evidence="1" id="KW-0472">Membrane</keyword>
<sequence length="154" mass="16217">MNGVSHIIGGITAAAVLGIHSPAPLAIVVVASLLPDIDRPNSLLGRFIPLLPSILEKVPGKRTVTHSLLLGAGLWFILHAMSPSWAVAFAVGYGSHLLLDLFTGYVALLWPIPIKFGVPLFGIPPIAIEVAAIACWGAWVATGGYLLFLNMLHA</sequence>